<organism evidence="1 2">
    <name type="scientific">Haemonchus placei</name>
    <name type="common">Barber's pole worm</name>
    <dbReference type="NCBI Taxonomy" id="6290"/>
    <lineage>
        <taxon>Eukaryota</taxon>
        <taxon>Metazoa</taxon>
        <taxon>Ecdysozoa</taxon>
        <taxon>Nematoda</taxon>
        <taxon>Chromadorea</taxon>
        <taxon>Rhabditida</taxon>
        <taxon>Rhabditina</taxon>
        <taxon>Rhabditomorpha</taxon>
        <taxon>Strongyloidea</taxon>
        <taxon>Trichostrongylidae</taxon>
        <taxon>Haemonchus</taxon>
    </lineage>
</organism>
<dbReference type="Proteomes" id="UP000268014">
    <property type="component" value="Unassembled WGS sequence"/>
</dbReference>
<name>A0A3P7X6U1_HAEPC</name>
<evidence type="ECO:0000313" key="1">
    <source>
        <dbReference type="EMBL" id="VDO61709.1"/>
    </source>
</evidence>
<dbReference type="AlphaFoldDB" id="A0A3P7X6U1"/>
<evidence type="ECO:0000313" key="2">
    <source>
        <dbReference type="Proteomes" id="UP000268014"/>
    </source>
</evidence>
<dbReference type="EMBL" id="UZAF01019589">
    <property type="protein sequence ID" value="VDO61709.1"/>
    <property type="molecule type" value="Genomic_DNA"/>
</dbReference>
<reference evidence="1 2" key="1">
    <citation type="submission" date="2018-11" db="EMBL/GenBank/DDBJ databases">
        <authorList>
            <consortium name="Pathogen Informatics"/>
        </authorList>
    </citation>
    <scope>NUCLEOTIDE SEQUENCE [LARGE SCALE GENOMIC DNA]</scope>
    <source>
        <strain evidence="1 2">MHpl1</strain>
    </source>
</reference>
<proteinExistence type="predicted"/>
<keyword evidence="2" id="KW-1185">Reference proteome</keyword>
<gene>
    <name evidence="1" type="ORF">HPLM_LOCUS16791</name>
</gene>
<accession>A0A3P7X6U1</accession>
<protein>
    <submittedName>
        <fullName evidence="1">Uncharacterized protein</fullName>
    </submittedName>
</protein>
<sequence length="40" mass="4647">MCAVLRILVVIRFVRSPIKVIHRRSISPCPLFVFRPILLS</sequence>